<protein>
    <recommendedName>
        <fullName evidence="2">Alpha/beta hydrolase fold-3 domain-containing protein</fullName>
    </recommendedName>
</protein>
<feature type="domain" description="Alpha/beta hydrolase fold-3" evidence="2">
    <location>
        <begin position="81"/>
        <end position="290"/>
    </location>
</feature>
<dbReference type="AlphaFoldDB" id="A0A8H7BWZ4"/>
<comment type="caution">
    <text evidence="3">The sequence shown here is derived from an EMBL/GenBank/DDBJ whole genome shotgun (WGS) entry which is preliminary data.</text>
</comment>
<dbReference type="EMBL" id="JABAYA010000024">
    <property type="protein sequence ID" value="KAF7729542.1"/>
    <property type="molecule type" value="Genomic_DNA"/>
</dbReference>
<dbReference type="Gene3D" id="3.40.50.1820">
    <property type="entry name" value="alpha/beta hydrolase"/>
    <property type="match status" value="1"/>
</dbReference>
<gene>
    <name evidence="3" type="ORF">EC973_004216</name>
</gene>
<name>A0A8H7BWZ4_9FUNG</name>
<sequence>MSIFIHPAYQAFLKQFRSGPDTKGFTAQQLREHINGLADTSNLPDIYEEEYNIVAGPNKAELVLTVIRPIGTEKDILPVTLYLHGGGWILGDRATYERTIRNWAIQTHGAVAFVEYSLSPEIKFPVAQEECYDTLLWILKNHQQIRVNPDKLVIGGDSAGGNLSAVVCLMAKDRGFVDKIKAQVLIYPAVTEDREEFESYRTCGGGDYVLSTPEVIWSYEQAFGEDAHNNKYAMPLTASLDELRGLPPALVLTAEADLLRDEGEAYAVKLTKAGVEAVAVRVLNAVHGIFSLVYEAPQYDFSMGIITSYVNKVYQQ</sequence>
<dbReference type="GO" id="GO:0016787">
    <property type="term" value="F:hydrolase activity"/>
    <property type="evidence" value="ECO:0007669"/>
    <property type="project" value="UniProtKB-KW"/>
</dbReference>
<dbReference type="PANTHER" id="PTHR48081">
    <property type="entry name" value="AB HYDROLASE SUPERFAMILY PROTEIN C4A8.06C"/>
    <property type="match status" value="1"/>
</dbReference>
<evidence type="ECO:0000259" key="2">
    <source>
        <dbReference type="Pfam" id="PF07859"/>
    </source>
</evidence>
<accession>A0A8H7BWZ4</accession>
<dbReference type="InterPro" id="IPR050300">
    <property type="entry name" value="GDXG_lipolytic_enzyme"/>
</dbReference>
<organism evidence="3 4">
    <name type="scientific">Apophysomyces ossiformis</name>
    <dbReference type="NCBI Taxonomy" id="679940"/>
    <lineage>
        <taxon>Eukaryota</taxon>
        <taxon>Fungi</taxon>
        <taxon>Fungi incertae sedis</taxon>
        <taxon>Mucoromycota</taxon>
        <taxon>Mucoromycotina</taxon>
        <taxon>Mucoromycetes</taxon>
        <taxon>Mucorales</taxon>
        <taxon>Mucorineae</taxon>
        <taxon>Mucoraceae</taxon>
        <taxon>Apophysomyces</taxon>
    </lineage>
</organism>
<reference evidence="3" key="1">
    <citation type="submission" date="2020-01" db="EMBL/GenBank/DDBJ databases">
        <title>Genome Sequencing of Three Apophysomyces-Like Fungal Strains Confirms a Novel Fungal Genus in the Mucoromycota with divergent Burkholderia-like Endosymbiotic Bacteria.</title>
        <authorList>
            <person name="Stajich J.E."/>
            <person name="Macias A.M."/>
            <person name="Carter-House D."/>
            <person name="Lovett B."/>
            <person name="Kasson L.R."/>
            <person name="Berry K."/>
            <person name="Grigoriev I."/>
            <person name="Chang Y."/>
            <person name="Spatafora J."/>
            <person name="Kasson M.T."/>
        </authorList>
    </citation>
    <scope>NUCLEOTIDE SEQUENCE</scope>
    <source>
        <strain evidence="3">NRRL A-21654</strain>
    </source>
</reference>
<evidence type="ECO:0000313" key="3">
    <source>
        <dbReference type="EMBL" id="KAF7729542.1"/>
    </source>
</evidence>
<dbReference type="Pfam" id="PF07859">
    <property type="entry name" value="Abhydrolase_3"/>
    <property type="match status" value="1"/>
</dbReference>
<dbReference type="Proteomes" id="UP000605846">
    <property type="component" value="Unassembled WGS sequence"/>
</dbReference>
<dbReference type="OrthoDB" id="408631at2759"/>
<evidence type="ECO:0000313" key="4">
    <source>
        <dbReference type="Proteomes" id="UP000605846"/>
    </source>
</evidence>
<evidence type="ECO:0000256" key="1">
    <source>
        <dbReference type="ARBA" id="ARBA00022801"/>
    </source>
</evidence>
<keyword evidence="1" id="KW-0378">Hydrolase</keyword>
<dbReference type="PANTHER" id="PTHR48081:SF8">
    <property type="entry name" value="ALPHA_BETA HYDROLASE FOLD-3 DOMAIN-CONTAINING PROTEIN-RELATED"/>
    <property type="match status" value="1"/>
</dbReference>
<dbReference type="InterPro" id="IPR029058">
    <property type="entry name" value="AB_hydrolase_fold"/>
</dbReference>
<proteinExistence type="predicted"/>
<dbReference type="SUPFAM" id="SSF53474">
    <property type="entry name" value="alpha/beta-Hydrolases"/>
    <property type="match status" value="1"/>
</dbReference>
<dbReference type="InterPro" id="IPR013094">
    <property type="entry name" value="AB_hydrolase_3"/>
</dbReference>
<keyword evidence="4" id="KW-1185">Reference proteome</keyword>